<comment type="caution">
    <text evidence="2">The sequence shown here is derived from an EMBL/GenBank/DDBJ whole genome shotgun (WGS) entry which is preliminary data.</text>
</comment>
<evidence type="ECO:0000313" key="2">
    <source>
        <dbReference type="EMBL" id="EJK58690.1"/>
    </source>
</evidence>
<feature type="region of interest" description="Disordered" evidence="1">
    <location>
        <begin position="1"/>
        <end position="33"/>
    </location>
</feature>
<accession>K0S098</accession>
<feature type="compositionally biased region" description="Basic residues" evidence="1">
    <location>
        <begin position="13"/>
        <end position="24"/>
    </location>
</feature>
<organism evidence="2 3">
    <name type="scientific">Thalassiosira oceanica</name>
    <name type="common">Marine diatom</name>
    <dbReference type="NCBI Taxonomy" id="159749"/>
    <lineage>
        <taxon>Eukaryota</taxon>
        <taxon>Sar</taxon>
        <taxon>Stramenopiles</taxon>
        <taxon>Ochrophyta</taxon>
        <taxon>Bacillariophyta</taxon>
        <taxon>Coscinodiscophyceae</taxon>
        <taxon>Thalassiosirophycidae</taxon>
        <taxon>Thalassiosirales</taxon>
        <taxon>Thalassiosiraceae</taxon>
        <taxon>Thalassiosira</taxon>
    </lineage>
</organism>
<feature type="non-terminal residue" evidence="2">
    <location>
        <position position="1"/>
    </location>
</feature>
<reference evidence="2 3" key="1">
    <citation type="journal article" date="2012" name="Genome Biol.">
        <title>Genome and low-iron response of an oceanic diatom adapted to chronic iron limitation.</title>
        <authorList>
            <person name="Lommer M."/>
            <person name="Specht M."/>
            <person name="Roy A.S."/>
            <person name="Kraemer L."/>
            <person name="Andreson R."/>
            <person name="Gutowska M.A."/>
            <person name="Wolf J."/>
            <person name="Bergner S.V."/>
            <person name="Schilhabel M.B."/>
            <person name="Klostermeier U.C."/>
            <person name="Beiko R.G."/>
            <person name="Rosenstiel P."/>
            <person name="Hippler M."/>
            <person name="Laroche J."/>
        </authorList>
    </citation>
    <scope>NUCLEOTIDE SEQUENCE [LARGE SCALE GENOMIC DNA]</scope>
    <source>
        <strain evidence="2 3">CCMP1005</strain>
    </source>
</reference>
<name>K0S098_THAOC</name>
<sequence>PGGGTPAAGAGRARSRPASRRRHGRGADEFRTRAAGGLHLPALLPADSVARGKELQVQVLLHEDGLRRL</sequence>
<dbReference type="Proteomes" id="UP000266841">
    <property type="component" value="Unassembled WGS sequence"/>
</dbReference>
<dbReference type="EMBL" id="AGNL01024487">
    <property type="protein sequence ID" value="EJK58690.1"/>
    <property type="molecule type" value="Genomic_DNA"/>
</dbReference>
<proteinExistence type="predicted"/>
<gene>
    <name evidence="2" type="ORF">THAOC_21163</name>
</gene>
<keyword evidence="3" id="KW-1185">Reference proteome</keyword>
<evidence type="ECO:0000313" key="3">
    <source>
        <dbReference type="Proteomes" id="UP000266841"/>
    </source>
</evidence>
<dbReference type="AlphaFoldDB" id="K0S098"/>
<evidence type="ECO:0000256" key="1">
    <source>
        <dbReference type="SAM" id="MobiDB-lite"/>
    </source>
</evidence>
<protein>
    <submittedName>
        <fullName evidence="2">Uncharacterized protein</fullName>
    </submittedName>
</protein>